<dbReference type="RefSeq" id="WP_114843337.1">
    <property type="nucleotide sequence ID" value="NZ_CP031220.1"/>
</dbReference>
<protein>
    <submittedName>
        <fullName evidence="1">Uncharacterized protein</fullName>
    </submittedName>
</protein>
<accession>A0AAX2AEH0</accession>
<evidence type="ECO:0000313" key="1">
    <source>
        <dbReference type="EMBL" id="RXK15089.1"/>
    </source>
</evidence>
<keyword evidence="2" id="KW-1185">Reference proteome</keyword>
<name>A0AAX2AEH0_9BACT</name>
<dbReference type="Proteomes" id="UP000290092">
    <property type="component" value="Unassembled WGS sequence"/>
</dbReference>
<proteinExistence type="predicted"/>
<sequence length="129" mass="15313">MKKIVSKKSASKCKNIRYSLCIFLKNIQKFLHEKICFSKEELEEITHAVEQTKFNADKFTKVKEHMPKVYAVAKSLEERNKELLDDNYLLMQSIEALYHAEISNDFYTKNKVFNELGFELKKHKISKEF</sequence>
<reference evidence="1 2" key="1">
    <citation type="submission" date="2017-09" db="EMBL/GenBank/DDBJ databases">
        <title>Genomics of the genus Arcobacter.</title>
        <authorList>
            <person name="Perez-Cataluna A."/>
            <person name="Figueras M.J."/>
            <person name="Salas-Masso N."/>
        </authorList>
    </citation>
    <scope>NUCLEOTIDE SEQUENCE [LARGE SCALE GENOMIC DNA]</scope>
    <source>
        <strain evidence="1 2">CECT 7386</strain>
    </source>
</reference>
<dbReference type="AlphaFoldDB" id="A0AAX2AEH0"/>
<comment type="caution">
    <text evidence="1">The sequence shown here is derived from an EMBL/GenBank/DDBJ whole genome shotgun (WGS) entry which is preliminary data.</text>
</comment>
<gene>
    <name evidence="1" type="ORF">CP985_10315</name>
</gene>
<dbReference type="KEGG" id="amyt:AMYT_a0131"/>
<organism evidence="1 2">
    <name type="scientific">Malaciobacter mytili LMG 24559</name>
    <dbReference type="NCBI Taxonomy" id="1032238"/>
    <lineage>
        <taxon>Bacteria</taxon>
        <taxon>Pseudomonadati</taxon>
        <taxon>Campylobacterota</taxon>
        <taxon>Epsilonproteobacteria</taxon>
        <taxon>Campylobacterales</taxon>
        <taxon>Arcobacteraceae</taxon>
        <taxon>Malaciobacter</taxon>
    </lineage>
</organism>
<evidence type="ECO:0000313" key="2">
    <source>
        <dbReference type="Proteomes" id="UP000290092"/>
    </source>
</evidence>
<dbReference type="EMBL" id="NXID01000039">
    <property type="protein sequence ID" value="RXK15089.1"/>
    <property type="molecule type" value="Genomic_DNA"/>
</dbReference>